<dbReference type="EMBL" id="GL945479">
    <property type="protein sequence ID" value="EGN99847.1"/>
    <property type="molecule type" value="Genomic_DNA"/>
</dbReference>
<dbReference type="AlphaFoldDB" id="F8PVN0"/>
<dbReference type="OrthoDB" id="2685261at2759"/>
<accession>F8PVN0</accession>
<feature type="region of interest" description="Disordered" evidence="1">
    <location>
        <begin position="1"/>
        <end position="22"/>
    </location>
</feature>
<gene>
    <name evidence="2" type="ORF">SERLA73DRAFT_180089</name>
</gene>
<reference evidence="3" key="1">
    <citation type="journal article" date="2011" name="Science">
        <title>The plant cell wall-decomposing machinery underlies the functional diversity of forest fungi.</title>
        <authorList>
            <person name="Eastwood D.C."/>
            <person name="Floudas D."/>
            <person name="Binder M."/>
            <person name="Majcherczyk A."/>
            <person name="Schneider P."/>
            <person name="Aerts A."/>
            <person name="Asiegbu F.O."/>
            <person name="Baker S.E."/>
            <person name="Barry K."/>
            <person name="Bendiksby M."/>
            <person name="Blumentritt M."/>
            <person name="Coutinho P.M."/>
            <person name="Cullen D."/>
            <person name="de Vries R.P."/>
            <person name="Gathman A."/>
            <person name="Goodell B."/>
            <person name="Henrissat B."/>
            <person name="Ihrmark K."/>
            <person name="Kauserud H."/>
            <person name="Kohler A."/>
            <person name="LaButti K."/>
            <person name="Lapidus A."/>
            <person name="Lavin J.L."/>
            <person name="Lee Y.-H."/>
            <person name="Lindquist E."/>
            <person name="Lilly W."/>
            <person name="Lucas S."/>
            <person name="Morin E."/>
            <person name="Murat C."/>
            <person name="Oguiza J.A."/>
            <person name="Park J."/>
            <person name="Pisabarro A.G."/>
            <person name="Riley R."/>
            <person name="Rosling A."/>
            <person name="Salamov A."/>
            <person name="Schmidt O."/>
            <person name="Schmutz J."/>
            <person name="Skrede I."/>
            <person name="Stenlid J."/>
            <person name="Wiebenga A."/>
            <person name="Xie X."/>
            <person name="Kuees U."/>
            <person name="Hibbett D.S."/>
            <person name="Hoffmeister D."/>
            <person name="Hoegberg N."/>
            <person name="Martin F."/>
            <person name="Grigoriev I.V."/>
            <person name="Watkinson S.C."/>
        </authorList>
    </citation>
    <scope>NUCLEOTIDE SEQUENCE [LARGE SCALE GENOMIC DNA]</scope>
    <source>
        <strain evidence="3">strain S7.3</strain>
    </source>
</reference>
<protein>
    <submittedName>
        <fullName evidence="2">Uncharacterized protein</fullName>
    </submittedName>
</protein>
<sequence length="235" mass="26413">MNSEDESVPFTHPPPRVCPQSTTRITDPRCHCIWCRRRPRVDDVVTPHSRNERIQRRSSQRRHHLPTTNSIMEVLYPSSLTAADSPDLSLERPPAYEECPPHGSPSSAVQDTFSRPNGQTAEMPLIENEGVADSNARDAPLAFLPLVTGDRPPCSDWVVSNHQGPINPQECRYISHVDEHQFPSASIDEDIAWNNRSAVSPPTYARFDPRRPRFPNASEILGPYPHISVLSPEMS</sequence>
<evidence type="ECO:0000313" key="2">
    <source>
        <dbReference type="EMBL" id="EGN99847.1"/>
    </source>
</evidence>
<feature type="compositionally biased region" description="Basic and acidic residues" evidence="1">
    <location>
        <begin position="46"/>
        <end position="55"/>
    </location>
</feature>
<dbReference type="Proteomes" id="UP000008063">
    <property type="component" value="Unassembled WGS sequence"/>
</dbReference>
<dbReference type="HOGENOM" id="CLU_1180830_0_0_1"/>
<keyword evidence="3" id="KW-1185">Reference proteome</keyword>
<feature type="region of interest" description="Disordered" evidence="1">
    <location>
        <begin position="46"/>
        <end position="66"/>
    </location>
</feature>
<evidence type="ECO:0000313" key="3">
    <source>
        <dbReference type="Proteomes" id="UP000008063"/>
    </source>
</evidence>
<name>F8PVN0_SERL3</name>
<feature type="compositionally biased region" description="Basic residues" evidence="1">
    <location>
        <begin position="56"/>
        <end position="65"/>
    </location>
</feature>
<organism evidence="3">
    <name type="scientific">Serpula lacrymans var. lacrymans (strain S7.3)</name>
    <name type="common">Dry rot fungus</name>
    <dbReference type="NCBI Taxonomy" id="936435"/>
    <lineage>
        <taxon>Eukaryota</taxon>
        <taxon>Fungi</taxon>
        <taxon>Dikarya</taxon>
        <taxon>Basidiomycota</taxon>
        <taxon>Agaricomycotina</taxon>
        <taxon>Agaricomycetes</taxon>
        <taxon>Agaricomycetidae</taxon>
        <taxon>Boletales</taxon>
        <taxon>Coniophorineae</taxon>
        <taxon>Serpulaceae</taxon>
        <taxon>Serpula</taxon>
    </lineage>
</organism>
<dbReference type="InParanoid" id="F8PVN0"/>
<evidence type="ECO:0000256" key="1">
    <source>
        <dbReference type="SAM" id="MobiDB-lite"/>
    </source>
</evidence>
<proteinExistence type="predicted"/>